<reference evidence="2 3" key="1">
    <citation type="journal article" date="2021" name="BMC Genomics">
        <title>Datura genome reveals duplications of psychoactive alkaloid biosynthetic genes and high mutation rate following tissue culture.</title>
        <authorList>
            <person name="Rajewski A."/>
            <person name="Carter-House D."/>
            <person name="Stajich J."/>
            <person name="Litt A."/>
        </authorList>
    </citation>
    <scope>NUCLEOTIDE SEQUENCE [LARGE SCALE GENOMIC DNA]</scope>
    <source>
        <strain evidence="2">AR-01</strain>
    </source>
</reference>
<protein>
    <submittedName>
        <fullName evidence="2">Uncharacterized protein</fullName>
    </submittedName>
</protein>
<accession>A0ABS8Y6A8</accession>
<dbReference type="EMBL" id="JACEIK010019439">
    <property type="protein sequence ID" value="MCE5166125.1"/>
    <property type="molecule type" value="Genomic_DNA"/>
</dbReference>
<evidence type="ECO:0000313" key="2">
    <source>
        <dbReference type="EMBL" id="MCE5166125.1"/>
    </source>
</evidence>
<feature type="compositionally biased region" description="Low complexity" evidence="1">
    <location>
        <begin position="161"/>
        <end position="171"/>
    </location>
</feature>
<gene>
    <name evidence="2" type="ORF">HAX54_014963</name>
</gene>
<name>A0ABS8Y6A8_DATST</name>
<evidence type="ECO:0000313" key="3">
    <source>
        <dbReference type="Proteomes" id="UP000823775"/>
    </source>
</evidence>
<comment type="caution">
    <text evidence="2">The sequence shown here is derived from an EMBL/GenBank/DDBJ whole genome shotgun (WGS) entry which is preliminary data.</text>
</comment>
<keyword evidence="3" id="KW-1185">Reference proteome</keyword>
<feature type="region of interest" description="Disordered" evidence="1">
    <location>
        <begin position="157"/>
        <end position="194"/>
    </location>
</feature>
<feature type="region of interest" description="Disordered" evidence="1">
    <location>
        <begin position="123"/>
        <end position="142"/>
    </location>
</feature>
<organism evidence="2 3">
    <name type="scientific">Datura stramonium</name>
    <name type="common">Jimsonweed</name>
    <name type="synonym">Common thornapple</name>
    <dbReference type="NCBI Taxonomy" id="4076"/>
    <lineage>
        <taxon>Eukaryota</taxon>
        <taxon>Viridiplantae</taxon>
        <taxon>Streptophyta</taxon>
        <taxon>Embryophyta</taxon>
        <taxon>Tracheophyta</taxon>
        <taxon>Spermatophyta</taxon>
        <taxon>Magnoliopsida</taxon>
        <taxon>eudicotyledons</taxon>
        <taxon>Gunneridae</taxon>
        <taxon>Pentapetalae</taxon>
        <taxon>asterids</taxon>
        <taxon>lamiids</taxon>
        <taxon>Solanales</taxon>
        <taxon>Solanaceae</taxon>
        <taxon>Solanoideae</taxon>
        <taxon>Datureae</taxon>
        <taxon>Datura</taxon>
    </lineage>
</organism>
<proteinExistence type="predicted"/>
<dbReference type="Proteomes" id="UP000823775">
    <property type="component" value="Unassembled WGS sequence"/>
</dbReference>
<evidence type="ECO:0000256" key="1">
    <source>
        <dbReference type="SAM" id="MobiDB-lite"/>
    </source>
</evidence>
<sequence>MRWHGCKGRNEFNVRISYSTGLKAKREREMTLVVEYLEEESSRDLWLMPCAPNLNSTSFFTNTGLLTQETGSPFPLLQLSQSHSSSDQTGLHCRTFIPSPRGPGLKALLLRVPFPSLQSLCEEKTKLRDSPPRPLLSDSRLRKPRLKVPNSLAQTQWVGIPSSAKPVSKPKSTQEGPLDLSKSQPIKDSPTESIIRVHPNDIKQKLILERMAK</sequence>